<feature type="region of interest" description="Disordered" evidence="3">
    <location>
        <begin position="930"/>
        <end position="952"/>
    </location>
</feature>
<feature type="compositionally biased region" description="Low complexity" evidence="3">
    <location>
        <begin position="1914"/>
        <end position="1923"/>
    </location>
</feature>
<dbReference type="Gene3D" id="3.40.250.10">
    <property type="entry name" value="Rhodanese-like domain"/>
    <property type="match status" value="1"/>
</dbReference>
<feature type="compositionally biased region" description="Basic residues" evidence="3">
    <location>
        <begin position="1955"/>
        <end position="1965"/>
    </location>
</feature>
<evidence type="ECO:0000313" key="8">
    <source>
        <dbReference type="Proteomes" id="UP000030669"/>
    </source>
</evidence>
<dbReference type="PANTHER" id="PTHR19134:SF561">
    <property type="entry name" value="PROTEIN TYROSINE PHOSPHATASE 36E, ISOFORM A"/>
    <property type="match status" value="1"/>
</dbReference>
<dbReference type="InterPro" id="IPR000242">
    <property type="entry name" value="PTP_cat"/>
</dbReference>
<dbReference type="InterPro" id="IPR029021">
    <property type="entry name" value="Prot-tyrosine_phosphatase-like"/>
</dbReference>
<dbReference type="eggNOG" id="KOG0792">
    <property type="taxonomic scope" value="Eukaryota"/>
</dbReference>
<feature type="region of interest" description="Disordered" evidence="3">
    <location>
        <begin position="1647"/>
        <end position="1814"/>
    </location>
</feature>
<feature type="compositionally biased region" description="Low complexity" evidence="3">
    <location>
        <begin position="1398"/>
        <end position="1407"/>
    </location>
</feature>
<feature type="region of interest" description="Disordered" evidence="3">
    <location>
        <begin position="972"/>
        <end position="1022"/>
    </location>
</feature>
<dbReference type="EC" id="3.1.3.48" evidence="2"/>
<comment type="similarity">
    <text evidence="1">Belongs to the protein-tyrosine phosphatase family. Non-receptor class subfamily.</text>
</comment>
<dbReference type="PROSITE" id="PS50055">
    <property type="entry name" value="TYR_PHOSPHATASE_PTP"/>
    <property type="match status" value="1"/>
</dbReference>
<feature type="region of interest" description="Disordered" evidence="3">
    <location>
        <begin position="1368"/>
        <end position="1417"/>
    </location>
</feature>
<accession>S7QNP0</accession>
<feature type="region of interest" description="Disordered" evidence="3">
    <location>
        <begin position="762"/>
        <end position="880"/>
    </location>
</feature>
<evidence type="ECO:0000259" key="6">
    <source>
        <dbReference type="PROSITE" id="PS50206"/>
    </source>
</evidence>
<feature type="compositionally biased region" description="Basic and acidic residues" evidence="3">
    <location>
        <begin position="1368"/>
        <end position="1392"/>
    </location>
</feature>
<protein>
    <recommendedName>
        <fullName evidence="2">protein-tyrosine-phosphatase</fullName>
        <ecNumber evidence="2">3.1.3.48</ecNumber>
    </recommendedName>
</protein>
<dbReference type="Gene3D" id="3.90.190.10">
    <property type="entry name" value="Protein tyrosine phosphatase superfamily"/>
    <property type="match status" value="2"/>
</dbReference>
<feature type="region of interest" description="Disordered" evidence="3">
    <location>
        <begin position="1034"/>
        <end position="1053"/>
    </location>
</feature>
<feature type="compositionally biased region" description="Low complexity" evidence="3">
    <location>
        <begin position="1034"/>
        <end position="1044"/>
    </location>
</feature>
<dbReference type="HOGENOM" id="CLU_002713_0_0_1"/>
<feature type="region of interest" description="Disordered" evidence="3">
    <location>
        <begin position="1468"/>
        <end position="1499"/>
    </location>
</feature>
<feature type="compositionally biased region" description="Basic and acidic residues" evidence="3">
    <location>
        <begin position="342"/>
        <end position="354"/>
    </location>
</feature>
<dbReference type="GeneID" id="19300531"/>
<dbReference type="OMA" id="TDFWTLC"/>
<feature type="compositionally biased region" description="Pro residues" evidence="3">
    <location>
        <begin position="439"/>
        <end position="462"/>
    </location>
</feature>
<feature type="compositionally biased region" description="Basic and acidic residues" evidence="3">
    <location>
        <begin position="1883"/>
        <end position="1901"/>
    </location>
</feature>
<dbReference type="EMBL" id="KB469296">
    <property type="protein sequence ID" value="EPQ61143.1"/>
    <property type="molecule type" value="Genomic_DNA"/>
</dbReference>
<feature type="compositionally biased region" description="Polar residues" evidence="3">
    <location>
        <begin position="84"/>
        <end position="97"/>
    </location>
</feature>
<feature type="domain" description="Tyrosine-protein phosphatase" evidence="4">
    <location>
        <begin position="1105"/>
        <end position="1461"/>
    </location>
</feature>
<dbReference type="Proteomes" id="UP000030669">
    <property type="component" value="Unassembled WGS sequence"/>
</dbReference>
<feature type="compositionally biased region" description="Low complexity" evidence="3">
    <location>
        <begin position="665"/>
        <end position="697"/>
    </location>
</feature>
<dbReference type="PANTHER" id="PTHR19134">
    <property type="entry name" value="RECEPTOR-TYPE TYROSINE-PROTEIN PHOSPHATASE"/>
    <property type="match status" value="1"/>
</dbReference>
<gene>
    <name evidence="7" type="ORF">GLOTRDRAFT_119091</name>
</gene>
<feature type="region of interest" description="Disordered" evidence="3">
    <location>
        <begin position="1560"/>
        <end position="1594"/>
    </location>
</feature>
<evidence type="ECO:0000313" key="7">
    <source>
        <dbReference type="EMBL" id="EPQ61143.1"/>
    </source>
</evidence>
<dbReference type="InterPro" id="IPR050348">
    <property type="entry name" value="Protein-Tyr_Phosphatase"/>
</dbReference>
<feature type="region of interest" description="Disordered" evidence="3">
    <location>
        <begin position="665"/>
        <end position="703"/>
    </location>
</feature>
<dbReference type="SMART" id="SM00194">
    <property type="entry name" value="PTPc"/>
    <property type="match status" value="1"/>
</dbReference>
<feature type="compositionally biased region" description="Polar residues" evidence="3">
    <location>
        <begin position="427"/>
        <end position="436"/>
    </location>
</feature>
<feature type="compositionally biased region" description="Basic and acidic residues" evidence="3">
    <location>
        <begin position="1698"/>
        <end position="1710"/>
    </location>
</feature>
<reference evidence="7 8" key="1">
    <citation type="journal article" date="2012" name="Science">
        <title>The Paleozoic origin of enzymatic lignin decomposition reconstructed from 31 fungal genomes.</title>
        <authorList>
            <person name="Floudas D."/>
            <person name="Binder M."/>
            <person name="Riley R."/>
            <person name="Barry K."/>
            <person name="Blanchette R.A."/>
            <person name="Henrissat B."/>
            <person name="Martinez A.T."/>
            <person name="Otillar R."/>
            <person name="Spatafora J.W."/>
            <person name="Yadav J.S."/>
            <person name="Aerts A."/>
            <person name="Benoit I."/>
            <person name="Boyd A."/>
            <person name="Carlson A."/>
            <person name="Copeland A."/>
            <person name="Coutinho P.M."/>
            <person name="de Vries R.P."/>
            <person name="Ferreira P."/>
            <person name="Findley K."/>
            <person name="Foster B."/>
            <person name="Gaskell J."/>
            <person name="Glotzer D."/>
            <person name="Gorecki P."/>
            <person name="Heitman J."/>
            <person name="Hesse C."/>
            <person name="Hori C."/>
            <person name="Igarashi K."/>
            <person name="Jurgens J.A."/>
            <person name="Kallen N."/>
            <person name="Kersten P."/>
            <person name="Kohler A."/>
            <person name="Kuees U."/>
            <person name="Kumar T.K.A."/>
            <person name="Kuo A."/>
            <person name="LaButti K."/>
            <person name="Larrondo L.F."/>
            <person name="Lindquist E."/>
            <person name="Ling A."/>
            <person name="Lombard V."/>
            <person name="Lucas S."/>
            <person name="Lundell T."/>
            <person name="Martin R."/>
            <person name="McLaughlin D.J."/>
            <person name="Morgenstern I."/>
            <person name="Morin E."/>
            <person name="Murat C."/>
            <person name="Nagy L.G."/>
            <person name="Nolan M."/>
            <person name="Ohm R.A."/>
            <person name="Patyshakuliyeva A."/>
            <person name="Rokas A."/>
            <person name="Ruiz-Duenas F.J."/>
            <person name="Sabat G."/>
            <person name="Salamov A."/>
            <person name="Samejima M."/>
            <person name="Schmutz J."/>
            <person name="Slot J.C."/>
            <person name="St John F."/>
            <person name="Stenlid J."/>
            <person name="Sun H."/>
            <person name="Sun S."/>
            <person name="Syed K."/>
            <person name="Tsang A."/>
            <person name="Wiebenga A."/>
            <person name="Young D."/>
            <person name="Pisabarro A."/>
            <person name="Eastwood D.C."/>
            <person name="Martin F."/>
            <person name="Cullen D."/>
            <person name="Grigoriev I.V."/>
            <person name="Hibbett D.S."/>
        </authorList>
    </citation>
    <scope>NUCLEOTIDE SEQUENCE [LARGE SCALE GENOMIC DNA]</scope>
    <source>
        <strain evidence="7 8">ATCC 11539</strain>
    </source>
</reference>
<feature type="compositionally biased region" description="Basic and acidic residues" evidence="3">
    <location>
        <begin position="1468"/>
        <end position="1480"/>
    </location>
</feature>
<dbReference type="SUPFAM" id="SSF52821">
    <property type="entry name" value="Rhodanese/Cell cycle control phosphatase"/>
    <property type="match status" value="1"/>
</dbReference>
<feature type="compositionally biased region" description="Basic residues" evidence="3">
    <location>
        <begin position="863"/>
        <end position="875"/>
    </location>
</feature>
<dbReference type="PROSITE" id="PS50056">
    <property type="entry name" value="TYR_PHOSPHATASE_2"/>
    <property type="match status" value="1"/>
</dbReference>
<dbReference type="SUPFAM" id="SSF52799">
    <property type="entry name" value="(Phosphotyrosine protein) phosphatases II"/>
    <property type="match status" value="1"/>
</dbReference>
<dbReference type="GO" id="GO:0004725">
    <property type="term" value="F:protein tyrosine phosphatase activity"/>
    <property type="evidence" value="ECO:0007669"/>
    <property type="project" value="UniProtKB-EC"/>
</dbReference>
<dbReference type="eggNOG" id="KOG0789">
    <property type="taxonomic scope" value="Eukaryota"/>
</dbReference>
<keyword evidence="8" id="KW-1185">Reference proteome</keyword>
<dbReference type="InterPro" id="IPR000387">
    <property type="entry name" value="Tyr_Pase_dom"/>
</dbReference>
<dbReference type="PROSITE" id="PS00383">
    <property type="entry name" value="TYR_PHOSPHATASE_1"/>
    <property type="match status" value="1"/>
</dbReference>
<evidence type="ECO:0000259" key="4">
    <source>
        <dbReference type="PROSITE" id="PS50055"/>
    </source>
</evidence>
<dbReference type="OrthoDB" id="6058203at2759"/>
<feature type="domain" description="Tyrosine specific protein phosphatases" evidence="5">
    <location>
        <begin position="1423"/>
        <end position="1454"/>
    </location>
</feature>
<feature type="compositionally biased region" description="Basic and acidic residues" evidence="3">
    <location>
        <begin position="825"/>
        <end position="841"/>
    </location>
</feature>
<dbReference type="KEGG" id="gtr:GLOTRDRAFT_119091"/>
<feature type="compositionally biased region" description="Basic and acidic residues" evidence="3">
    <location>
        <begin position="783"/>
        <end position="809"/>
    </location>
</feature>
<feature type="compositionally biased region" description="Acidic residues" evidence="3">
    <location>
        <begin position="602"/>
        <end position="615"/>
    </location>
</feature>
<feature type="region of interest" description="Disordered" evidence="3">
    <location>
        <begin position="73"/>
        <end position="105"/>
    </location>
</feature>
<dbReference type="PRINTS" id="PR00700">
    <property type="entry name" value="PRTYPHPHTASE"/>
</dbReference>
<dbReference type="InterPro" id="IPR003595">
    <property type="entry name" value="Tyr_Pase_cat"/>
</dbReference>
<feature type="compositionally biased region" description="Basic and acidic residues" evidence="3">
    <location>
        <begin position="1408"/>
        <end position="1417"/>
    </location>
</feature>
<sequence>MAEGKSGFPFAHHSIHRRHFRRSRCAIFAPGKGGSAVAMAGPSDARAVWAARAGGRASDLHAQPRFAPVLLEASGPDGRRCDSAATTPLVSPVSSCPDSMRTRKRGARRLQIPLERDGAGAGGSFPRTMQVLPRAGGPGGNTLEASSSRDAQRVVGAQIALSGQRFSLGRARARTLIEPAHLPRQMDGEIVSSCQFVWGYTDMAMGECLELHRNNAPDHAGRATTSTDSDGMGDRQGLLQLFLGLGFANLYIHVTRGRDVYMGTRVTKKTAETRDRQCSVQANDGVFGRTYARCLHKRGRAPRIVNLPAHGRERIAGAMDVWVWGEGREDGSLSRRRQGSHIRTDVRGNPERGRPLSSRRLLHPLFSTQRPIHRDMAPETVPDGFFSAAPVNIANTNDADGFAQAIAARFGAPSANQLTARLDSPALSATTTSPDMSISPPPVRTSPPAAAPSPPSTAPLPPAAFTALHPNDLAPITADPDTLILDIRPHAAYTQARLRSALSLSVPSTLLKRPLFSLARLTAMLPSASARRNFRKWKDKRRVVVYDLDSPAVREGSNLLGLMRKFANEGMAPADVCWVAGGFQALWRENRDLIDQSPLADEHDEDEDEDDDDDAVLTQPTPPTLSAGLGGPGMKLALPGARSSASSQSMPVLRTKHLPMSAFTLSTTTSSRSPRPTLAATSPPASAHSSALARRPAGTQPYNPFFDTIRQNIELSHGITERIPLVLPRSVRKRVRRGDLAVRIAEGVGWEWLEAIAWRAKSGGTPSSLSSDEDEKMQLHGAGKSEEDREREKWTASREGSRGLGHTDSDSDDDADAAAAGGASDRTELSDEDSPKPDPKRASPAASHPSTTSASTQSSTPHSKAKKQGRGKYHLPKPTLADVDEGTEELAMQFYKIELAEQRRLMGVMEHHSREGAFADVSHASGVLTPGSEGHHSPLGVEGRKGIGGADDGEVVKERDFAGGLISSQEVRKRYTEGRNRAGSVEGSTGSGATSLSATSGTGSGSGGAVPPSSGESSLVGSASASVRDLGVSVGGSTTAVSSGEEGGKGGVVPQDLASVEWRVGLSSSVAGSEAGSVGSGKGRKGKKKNVFPFSITAGVEKGAKNRYRNIWPFEHARVKLHSKPNSFNPASVARSVSSASSAPSGACVGGVGLIREPKSPSSPASTSTLDDYVNASYVQPLGTRKRYIATQGPLEATFADFWTLCWEQNVHVIVMLTKEVEGMMEKSGKYWREGQFGPLVLRVLESSGTPEDENKAFGFFGGASNKPGEGGFFGAANPRANEGEFFPPMKPEEAKAQKEVTGQGEGKAKVTMVKRVFELRNVKYPDAGARIVTQLQYLDWPDMNVPDDPNGVLDLVEMMNAEVEKALQVERAKEPERRASREREEQEEKRAWGHAKTASTGSTSSRDSSEEKNDLDPKTGIVKRLLESPNPPVLLHCSAGVGRTGGFIVVDAVLDGLKRELRKRREAAARQRHAEESRTGTDSAEGMDVDDGDATGLAAPKPVHAVAQTGQNGILDVPQEASFSKDAPMDVDRTSPVQYLRSPLSTSVSSSAYLASQSMSPMSYPSLSPTPSHSMSPPAHMSMSPPTLPRSQAPLRAFPPHFDISAESAAIPLQTSLQKLNSPVEKGPLIFGGSLNADARVRTYSAPLSPSEARPDGPAHAHSSYESRHSNGIKTRSPLPEKLASPAEMMRSSPEIQLERKETPDDRIRGTLPASRYPAAYADTTASSEDSFPSVPSLFTTQDSRRSSWEQTSLSSPLAGRSDLTFEGGGTVNLRDSHKRASLPENVREETTNGGVALGSASPNGSEFIKSKPFDYTRPRKLHREDSPPLLSSYKDPIRTVVEDIREQRMSLCQSLRQYVFVHRAIIEGALRLVDQEKELYGEDDRGRSDTERHTLRKGPEVGPPSLPGSGLGSPIPIASIPRVTTLQTSPTKHKRLASPTELIKEGKEGQLRLSKRPSMKKRQLSSDESVQFESDVPSKLRL</sequence>
<dbReference type="InterPro" id="IPR001763">
    <property type="entry name" value="Rhodanese-like_dom"/>
</dbReference>
<dbReference type="SMART" id="SM00404">
    <property type="entry name" value="PTPc_motif"/>
    <property type="match status" value="1"/>
</dbReference>
<dbReference type="Pfam" id="PF00102">
    <property type="entry name" value="Y_phosphatase"/>
    <property type="match status" value="3"/>
</dbReference>
<feature type="compositionally biased region" description="Low complexity" evidence="3">
    <location>
        <begin position="987"/>
        <end position="1001"/>
    </location>
</feature>
<feature type="compositionally biased region" description="Low complexity" evidence="3">
    <location>
        <begin position="1560"/>
        <end position="1586"/>
    </location>
</feature>
<feature type="compositionally biased region" description="Basic and acidic residues" evidence="3">
    <location>
        <begin position="1654"/>
        <end position="1670"/>
    </location>
</feature>
<evidence type="ECO:0000256" key="2">
    <source>
        <dbReference type="ARBA" id="ARBA00013064"/>
    </source>
</evidence>
<name>S7QNP0_GLOTA</name>
<feature type="region of interest" description="Disordered" evidence="3">
    <location>
        <begin position="426"/>
        <end position="464"/>
    </location>
</feature>
<feature type="compositionally biased region" description="Low complexity" evidence="3">
    <location>
        <begin position="842"/>
        <end position="862"/>
    </location>
</feature>
<feature type="compositionally biased region" description="Low complexity" evidence="3">
    <location>
        <begin position="1009"/>
        <end position="1022"/>
    </location>
</feature>
<feature type="region of interest" description="Disordered" evidence="3">
    <location>
        <begin position="599"/>
        <end position="650"/>
    </location>
</feature>
<evidence type="ECO:0000256" key="1">
    <source>
        <dbReference type="ARBA" id="ARBA00009649"/>
    </source>
</evidence>
<dbReference type="STRING" id="670483.S7QNP0"/>
<evidence type="ECO:0000256" key="3">
    <source>
        <dbReference type="SAM" id="MobiDB-lite"/>
    </source>
</evidence>
<dbReference type="RefSeq" id="XP_007861383.1">
    <property type="nucleotide sequence ID" value="XM_007863192.1"/>
</dbReference>
<feature type="domain" description="Rhodanese" evidence="6">
    <location>
        <begin position="478"/>
        <end position="595"/>
    </location>
</feature>
<feature type="region of interest" description="Disordered" evidence="3">
    <location>
        <begin position="1883"/>
        <end position="1984"/>
    </location>
</feature>
<dbReference type="PROSITE" id="PS50206">
    <property type="entry name" value="RHODANESE_3"/>
    <property type="match status" value="1"/>
</dbReference>
<feature type="region of interest" description="Disordered" evidence="3">
    <location>
        <begin position="333"/>
        <end position="357"/>
    </location>
</feature>
<organism evidence="7 8">
    <name type="scientific">Gloeophyllum trabeum (strain ATCC 11539 / FP-39264 / Madison 617)</name>
    <name type="common">Brown rot fungus</name>
    <dbReference type="NCBI Taxonomy" id="670483"/>
    <lineage>
        <taxon>Eukaryota</taxon>
        <taxon>Fungi</taxon>
        <taxon>Dikarya</taxon>
        <taxon>Basidiomycota</taxon>
        <taxon>Agaricomycotina</taxon>
        <taxon>Agaricomycetes</taxon>
        <taxon>Gloeophyllales</taxon>
        <taxon>Gloeophyllaceae</taxon>
        <taxon>Gloeophyllum</taxon>
    </lineage>
</organism>
<dbReference type="InterPro" id="IPR036873">
    <property type="entry name" value="Rhodanese-like_dom_sf"/>
</dbReference>
<evidence type="ECO:0000259" key="5">
    <source>
        <dbReference type="PROSITE" id="PS50056"/>
    </source>
</evidence>
<proteinExistence type="inferred from homology"/>
<dbReference type="InterPro" id="IPR016130">
    <property type="entry name" value="Tyr_Pase_AS"/>
</dbReference>